<dbReference type="AlphaFoldDB" id="A0A511D247"/>
<proteinExistence type="predicted"/>
<protein>
    <submittedName>
        <fullName evidence="1">Uncharacterized protein</fullName>
    </submittedName>
</protein>
<evidence type="ECO:0000313" key="2">
    <source>
        <dbReference type="Proteomes" id="UP000321328"/>
    </source>
</evidence>
<gene>
    <name evidence="1" type="ORF">PA7_27080</name>
</gene>
<dbReference type="STRING" id="1123024.GCA_000423625_00300"/>
<keyword evidence="2" id="KW-1185">Reference proteome</keyword>
<comment type="caution">
    <text evidence="1">The sequence shown here is derived from an EMBL/GenBank/DDBJ whole genome shotgun (WGS) entry which is preliminary data.</text>
</comment>
<organism evidence="1 2">
    <name type="scientific">Pseudonocardia asaccharolytica DSM 44247 = NBRC 16224</name>
    <dbReference type="NCBI Taxonomy" id="1123024"/>
    <lineage>
        <taxon>Bacteria</taxon>
        <taxon>Bacillati</taxon>
        <taxon>Actinomycetota</taxon>
        <taxon>Actinomycetes</taxon>
        <taxon>Pseudonocardiales</taxon>
        <taxon>Pseudonocardiaceae</taxon>
        <taxon>Pseudonocardia</taxon>
    </lineage>
</organism>
<reference evidence="1 2" key="1">
    <citation type="submission" date="2019-07" db="EMBL/GenBank/DDBJ databases">
        <title>Whole genome shotgun sequence of Pseudonocardia asaccharolytica NBRC 16224.</title>
        <authorList>
            <person name="Hosoyama A."/>
            <person name="Uohara A."/>
            <person name="Ohji S."/>
            <person name="Ichikawa N."/>
        </authorList>
    </citation>
    <scope>NUCLEOTIDE SEQUENCE [LARGE SCALE GENOMIC DNA]</scope>
    <source>
        <strain evidence="1 2">NBRC 16224</strain>
    </source>
</reference>
<dbReference type="Proteomes" id="UP000321328">
    <property type="component" value="Unassembled WGS sequence"/>
</dbReference>
<evidence type="ECO:0000313" key="1">
    <source>
        <dbReference type="EMBL" id="GEL18871.1"/>
    </source>
</evidence>
<sequence>MAVLSAHGGPLPILRLLDGQVGWAAGPGGLARVDLSSATVGSPAAPTGGAVGSGSVSVGAPIIARAGGRRAVIAVFPVELSGSGATPRQPVAELVAADAGTGERLFTLAVPLADWARTSWMETTAVGVGTNPAIAVVTARGVVAPDTVQQVSFGVDLDRREVVWTAPGLALDVVAGDTAVGSVTDDVATTVRAVTVADGATRWTDPDGGPVHKAGDGLVAVSGKIFHFLTTAEGRRVEYVERARLPLDESVRFTCRYDERETTVCSRPTAAGGEYVVAFDSTTANPLWRLPDGADNRVALKITAVWHSAVYGTTPNGPVVLDARTGARRNAAPGVAPLLVSAYYGIGSAPGKTSDPVDPFQSELHAHAATG</sequence>
<accession>A0A511D247</accession>
<name>A0A511D247_9PSEU</name>
<dbReference type="EMBL" id="BJVI01000027">
    <property type="protein sequence ID" value="GEL18871.1"/>
    <property type="molecule type" value="Genomic_DNA"/>
</dbReference>